<name>J9C3M5_9ZZZZ</name>
<comment type="caution">
    <text evidence="1">The sequence shown here is derived from an EMBL/GenBank/DDBJ whole genome shotgun (WGS) entry which is preliminary data.</text>
</comment>
<dbReference type="AlphaFoldDB" id="J9C3M5"/>
<proteinExistence type="predicted"/>
<gene>
    <name evidence="1" type="ORF">EVA_17472</name>
</gene>
<protein>
    <submittedName>
        <fullName evidence="1">Uncharacterized protein</fullName>
    </submittedName>
</protein>
<accession>J9C3M5</accession>
<sequence>MSLSAPRWNRHRSISIPGRRDAIRITSTSSANDLGRRHSPSVGRGITATTRLRRTAGPISALTANLRCRDSISNTTR</sequence>
<dbReference type="EMBL" id="AMCI01006387">
    <property type="protein sequence ID" value="EJW94420.1"/>
    <property type="molecule type" value="Genomic_DNA"/>
</dbReference>
<reference evidence="1" key="1">
    <citation type="journal article" date="2012" name="PLoS ONE">
        <title>Gene sets for utilization of primary and secondary nutrition supplies in the distal gut of endangered iberian lynx.</title>
        <authorList>
            <person name="Alcaide M."/>
            <person name="Messina E."/>
            <person name="Richter M."/>
            <person name="Bargiela R."/>
            <person name="Peplies J."/>
            <person name="Huws S.A."/>
            <person name="Newbold C.J."/>
            <person name="Golyshin P.N."/>
            <person name="Simon M.A."/>
            <person name="Lopez G."/>
            <person name="Yakimov M.M."/>
            <person name="Ferrer M."/>
        </authorList>
    </citation>
    <scope>NUCLEOTIDE SEQUENCE</scope>
</reference>
<organism evidence="1">
    <name type="scientific">gut metagenome</name>
    <dbReference type="NCBI Taxonomy" id="749906"/>
    <lineage>
        <taxon>unclassified sequences</taxon>
        <taxon>metagenomes</taxon>
        <taxon>organismal metagenomes</taxon>
    </lineage>
</organism>
<evidence type="ECO:0000313" key="1">
    <source>
        <dbReference type="EMBL" id="EJW94420.1"/>
    </source>
</evidence>